<feature type="compositionally biased region" description="Low complexity" evidence="2">
    <location>
        <begin position="142"/>
        <end position="156"/>
    </location>
</feature>
<reference evidence="4" key="1">
    <citation type="journal article" date="2018" name="Gigascience">
        <title>Genome assembly of the Pink Ipe (Handroanthus impetiginosus, Bignoniaceae), a highly valued, ecologically keystone Neotropical timber forest tree.</title>
        <authorList>
            <person name="Silva-Junior O.B."/>
            <person name="Grattapaglia D."/>
            <person name="Novaes E."/>
            <person name="Collevatti R.G."/>
        </authorList>
    </citation>
    <scope>NUCLEOTIDE SEQUENCE [LARGE SCALE GENOMIC DNA]</scope>
    <source>
        <strain evidence="4">cv. UFG-1</strain>
    </source>
</reference>
<feature type="region of interest" description="Disordered" evidence="2">
    <location>
        <begin position="1"/>
        <end position="48"/>
    </location>
</feature>
<proteinExistence type="predicted"/>
<organism evidence="3 4">
    <name type="scientific">Handroanthus impetiginosus</name>
    <dbReference type="NCBI Taxonomy" id="429701"/>
    <lineage>
        <taxon>Eukaryota</taxon>
        <taxon>Viridiplantae</taxon>
        <taxon>Streptophyta</taxon>
        <taxon>Embryophyta</taxon>
        <taxon>Tracheophyta</taxon>
        <taxon>Spermatophyta</taxon>
        <taxon>Magnoliopsida</taxon>
        <taxon>eudicotyledons</taxon>
        <taxon>Gunneridae</taxon>
        <taxon>Pentapetalae</taxon>
        <taxon>asterids</taxon>
        <taxon>lamiids</taxon>
        <taxon>Lamiales</taxon>
        <taxon>Bignoniaceae</taxon>
        <taxon>Crescentiina</taxon>
        <taxon>Tabebuia alliance</taxon>
        <taxon>Handroanthus</taxon>
    </lineage>
</organism>
<comment type="caution">
    <text evidence="3">The sequence shown here is derived from an EMBL/GenBank/DDBJ whole genome shotgun (WGS) entry which is preliminary data.</text>
</comment>
<dbReference type="EMBL" id="NKXS01003255">
    <property type="protein sequence ID" value="PIN10322.1"/>
    <property type="molecule type" value="Genomic_DNA"/>
</dbReference>
<name>A0A2G9GYI2_9LAMI</name>
<dbReference type="AlphaFoldDB" id="A0A2G9GYI2"/>
<sequence length="164" mass="18491">MFKENWDASSSQSSNEEVEGSQSNMPSKLLVKSLTSSSSSESWTQSTKHRTVAERVQILEKEITSLRAENKRLNEKLDLISLEISQGIQQLFQSLQHFIPPALYPSHAPHPLVPHQSPYLPSSYGFMSGPYLSLPEVSHYVSSSSRSLNQNEQENNNNDEEDEI</sequence>
<keyword evidence="4" id="KW-1185">Reference proteome</keyword>
<evidence type="ECO:0000313" key="4">
    <source>
        <dbReference type="Proteomes" id="UP000231279"/>
    </source>
</evidence>
<feature type="compositionally biased region" description="Polar residues" evidence="2">
    <location>
        <begin position="7"/>
        <end position="26"/>
    </location>
</feature>
<feature type="region of interest" description="Disordered" evidence="2">
    <location>
        <begin position="142"/>
        <end position="164"/>
    </location>
</feature>
<evidence type="ECO:0000256" key="1">
    <source>
        <dbReference type="SAM" id="Coils"/>
    </source>
</evidence>
<feature type="coiled-coil region" evidence="1">
    <location>
        <begin position="49"/>
        <end position="83"/>
    </location>
</feature>
<keyword evidence="1" id="KW-0175">Coiled coil</keyword>
<feature type="compositionally biased region" description="Low complexity" evidence="2">
    <location>
        <begin position="27"/>
        <end position="46"/>
    </location>
</feature>
<evidence type="ECO:0000256" key="2">
    <source>
        <dbReference type="SAM" id="MobiDB-lite"/>
    </source>
</evidence>
<dbReference type="Proteomes" id="UP000231279">
    <property type="component" value="Unassembled WGS sequence"/>
</dbReference>
<gene>
    <name evidence="3" type="ORF">CDL12_17086</name>
</gene>
<evidence type="ECO:0000313" key="3">
    <source>
        <dbReference type="EMBL" id="PIN10322.1"/>
    </source>
</evidence>
<protein>
    <submittedName>
        <fullName evidence="3">Uncharacterized protein</fullName>
    </submittedName>
</protein>
<accession>A0A2G9GYI2</accession>